<proteinExistence type="predicted"/>
<comment type="caution">
    <text evidence="1">The sequence shown here is derived from an EMBL/GenBank/DDBJ whole genome shotgun (WGS) entry which is preliminary data.</text>
</comment>
<reference evidence="1" key="1">
    <citation type="journal article" date="2020" name="mSystems">
        <title>Genome- and Community-Level Interaction Insights into Carbon Utilization and Element Cycling Functions of Hydrothermarchaeota in Hydrothermal Sediment.</title>
        <authorList>
            <person name="Zhou Z."/>
            <person name="Liu Y."/>
            <person name="Xu W."/>
            <person name="Pan J."/>
            <person name="Luo Z.H."/>
            <person name="Li M."/>
        </authorList>
    </citation>
    <scope>NUCLEOTIDE SEQUENCE [LARGE SCALE GENOMIC DNA]</scope>
    <source>
        <strain evidence="1">SpSt-418</strain>
    </source>
</reference>
<dbReference type="EMBL" id="DSRU01000345">
    <property type="protein sequence ID" value="HFN00831.1"/>
    <property type="molecule type" value="Genomic_DNA"/>
</dbReference>
<dbReference type="AlphaFoldDB" id="A0A7C3KHZ5"/>
<name>A0A7C3KHZ5_9CYAN</name>
<gene>
    <name evidence="1" type="ORF">ENR64_24365</name>
</gene>
<evidence type="ECO:0000313" key="1">
    <source>
        <dbReference type="EMBL" id="HFN00831.1"/>
    </source>
</evidence>
<sequence>MSIQRFPLDAVQKVRHHIQSMLVLPNHENQPELWSTYTDVDDLPEPESLSELGSLFDFGGGADLGTTTDAHQGKWFVSTTNPGRALIKLPGLRLKPELRLVAYLYREEKIGVGAIYALPEELSTTAYLEQALTEPATSTRPPQPKNALADVMESLEGDRSPISFLIASILRREMQEFGALGKLQDWTHHRLTSSLPGKVKWQWQTPQELTDLTPKVRMFPDGKAAVEFFTCRVSPPIALFQHIDQYSANSYRAIALDRSVAIAQKA</sequence>
<organism evidence="1">
    <name type="scientific">Oscillatoriales cyanobacterium SpSt-418</name>
    <dbReference type="NCBI Taxonomy" id="2282169"/>
    <lineage>
        <taxon>Bacteria</taxon>
        <taxon>Bacillati</taxon>
        <taxon>Cyanobacteriota</taxon>
        <taxon>Cyanophyceae</taxon>
        <taxon>Oscillatoriophycideae</taxon>
        <taxon>Oscillatoriales</taxon>
    </lineage>
</organism>
<protein>
    <submittedName>
        <fullName evidence="1">Uncharacterized protein</fullName>
    </submittedName>
</protein>
<accession>A0A7C3KHZ5</accession>